<sequence length="148" mass="15923">MALSSFQSTEMPVYTAQMNDITREEFNAKLETIEVKMDARVESVSAKIDAFIAVQVERDKRMEAIVSQISTTHAEIKTSINSMKTTTIVTAVSAVLAIVIGIAGFNAMLTSNMIASFQMGRSESALATSATQSSQKAEPVPPSSAQKK</sequence>
<evidence type="ECO:0000313" key="3">
    <source>
        <dbReference type="EMBL" id="OZY42203.1"/>
    </source>
</evidence>
<accession>A0A266LVY4</accession>
<keyword evidence="2" id="KW-0472">Membrane</keyword>
<keyword evidence="2" id="KW-1133">Transmembrane helix</keyword>
<comment type="caution">
    <text evidence="3">The sequence shown here is derived from an EMBL/GenBank/DDBJ whole genome shotgun (WGS) entry which is preliminary data.</text>
</comment>
<reference evidence="3 4" key="1">
    <citation type="submission" date="2017-08" db="EMBL/GenBank/DDBJ databases">
        <title>Genomic and metabolic characterisation of spoilage-associated Pseudomonas species.</title>
        <authorList>
            <person name="Stanborough T."/>
            <person name="Fegan N."/>
            <person name="Powell S.M."/>
            <person name="Singh T."/>
            <person name="Tamplin M.L."/>
            <person name="Chandry P.S."/>
        </authorList>
    </citation>
    <scope>NUCLEOTIDE SEQUENCE [LARGE SCALE GENOMIC DNA]</scope>
    <source>
        <strain evidence="3 4">F1820</strain>
    </source>
</reference>
<evidence type="ECO:0000256" key="2">
    <source>
        <dbReference type="SAM" id="Phobius"/>
    </source>
</evidence>
<feature type="transmembrane region" description="Helical" evidence="2">
    <location>
        <begin position="88"/>
        <end position="109"/>
    </location>
</feature>
<dbReference type="AlphaFoldDB" id="A0A266LVY4"/>
<name>A0A266LVY4_PSEFR</name>
<dbReference type="Proteomes" id="UP000216113">
    <property type="component" value="Unassembled WGS sequence"/>
</dbReference>
<keyword evidence="2" id="KW-0812">Transmembrane</keyword>
<evidence type="ECO:0000313" key="4">
    <source>
        <dbReference type="Proteomes" id="UP000216113"/>
    </source>
</evidence>
<protein>
    <submittedName>
        <fullName evidence="3">Uncharacterized protein</fullName>
    </submittedName>
</protein>
<gene>
    <name evidence="3" type="ORF">CJF43_07265</name>
</gene>
<organism evidence="3 4">
    <name type="scientific">Pseudomonas fragi</name>
    <dbReference type="NCBI Taxonomy" id="296"/>
    <lineage>
        <taxon>Bacteria</taxon>
        <taxon>Pseudomonadati</taxon>
        <taxon>Pseudomonadota</taxon>
        <taxon>Gammaproteobacteria</taxon>
        <taxon>Pseudomonadales</taxon>
        <taxon>Pseudomonadaceae</taxon>
        <taxon>Pseudomonas</taxon>
    </lineage>
</organism>
<dbReference type="EMBL" id="NQKL01000005">
    <property type="protein sequence ID" value="OZY42203.1"/>
    <property type="molecule type" value="Genomic_DNA"/>
</dbReference>
<feature type="region of interest" description="Disordered" evidence="1">
    <location>
        <begin position="125"/>
        <end position="148"/>
    </location>
</feature>
<feature type="compositionally biased region" description="Low complexity" evidence="1">
    <location>
        <begin position="125"/>
        <end position="138"/>
    </location>
</feature>
<proteinExistence type="predicted"/>
<evidence type="ECO:0000256" key="1">
    <source>
        <dbReference type="SAM" id="MobiDB-lite"/>
    </source>
</evidence>